<reference evidence="2 3" key="2">
    <citation type="submission" date="2019-08" db="EMBL/GenBank/DDBJ databases">
        <title>Jejuicoccus antrihumi gen. nov., sp. nov., a new member of the family Dermacoccaceae isolated from a cave.</title>
        <authorList>
            <person name="Schumann P."/>
            <person name="Kim I.S."/>
        </authorList>
    </citation>
    <scope>NUCLEOTIDE SEQUENCE [LARGE SCALE GENOMIC DNA]</scope>
    <source>
        <strain evidence="2 3">C5-26</strain>
    </source>
</reference>
<dbReference type="Gene3D" id="3.90.190.10">
    <property type="entry name" value="Protein tyrosine phosphatase superfamily"/>
    <property type="match status" value="1"/>
</dbReference>
<name>A0A563E1G0_9MICO</name>
<gene>
    <name evidence="2" type="ORF">FGL98_10445</name>
</gene>
<dbReference type="EMBL" id="VCQV01000012">
    <property type="protein sequence ID" value="TWP36370.1"/>
    <property type="molecule type" value="Genomic_DNA"/>
</dbReference>
<dbReference type="OrthoDB" id="2629679at2"/>
<evidence type="ECO:0000313" key="2">
    <source>
        <dbReference type="EMBL" id="TWP36370.1"/>
    </source>
</evidence>
<dbReference type="PROSITE" id="PS50056">
    <property type="entry name" value="TYR_PHOSPHATASE_2"/>
    <property type="match status" value="1"/>
</dbReference>
<sequence>MGTRWDPLAAGVLRLPSGRLVRGRGLSRPLPSGLLPDWGAYLFGEPPPSVGWESIWVRWPDFGLPDDNSEFAAAVRELWDRSIRERVEVACYGGHGRTGTALACAAILDGVPADSAVAYVREHYDQGAVETEAQADYVLRFDSMSRD</sequence>
<accession>A0A563E1G0</accession>
<organism evidence="2 3">
    <name type="scientific">Leekyejoonella antrihumi</name>
    <dbReference type="NCBI Taxonomy" id="1660198"/>
    <lineage>
        <taxon>Bacteria</taxon>
        <taxon>Bacillati</taxon>
        <taxon>Actinomycetota</taxon>
        <taxon>Actinomycetes</taxon>
        <taxon>Micrococcales</taxon>
        <taxon>Dermacoccaceae</taxon>
        <taxon>Leekyejoonella</taxon>
    </lineage>
</organism>
<dbReference type="InterPro" id="IPR029021">
    <property type="entry name" value="Prot-tyrosine_phosphatase-like"/>
</dbReference>
<comment type="caution">
    <text evidence="2">The sequence shown here is derived from an EMBL/GenBank/DDBJ whole genome shotgun (WGS) entry which is preliminary data.</text>
</comment>
<dbReference type="SUPFAM" id="SSF52799">
    <property type="entry name" value="(Phosphotyrosine protein) phosphatases II"/>
    <property type="match status" value="1"/>
</dbReference>
<dbReference type="InterPro" id="IPR000387">
    <property type="entry name" value="Tyr_Pase_dom"/>
</dbReference>
<evidence type="ECO:0000259" key="1">
    <source>
        <dbReference type="PROSITE" id="PS50056"/>
    </source>
</evidence>
<proteinExistence type="predicted"/>
<protein>
    <submittedName>
        <fullName evidence="2">Protein phosphatase</fullName>
    </submittedName>
</protein>
<dbReference type="InterPro" id="IPR050561">
    <property type="entry name" value="PTP"/>
</dbReference>
<feature type="domain" description="Tyrosine specific protein phosphatases" evidence="1">
    <location>
        <begin position="69"/>
        <end position="123"/>
    </location>
</feature>
<dbReference type="AlphaFoldDB" id="A0A563E1G0"/>
<dbReference type="RefSeq" id="WP_146316704.1">
    <property type="nucleotide sequence ID" value="NZ_VCQV01000012.1"/>
</dbReference>
<dbReference type="Proteomes" id="UP000320244">
    <property type="component" value="Unassembled WGS sequence"/>
</dbReference>
<dbReference type="InterPro" id="IPR000242">
    <property type="entry name" value="PTP_cat"/>
</dbReference>
<dbReference type="GO" id="GO:0004725">
    <property type="term" value="F:protein tyrosine phosphatase activity"/>
    <property type="evidence" value="ECO:0007669"/>
    <property type="project" value="InterPro"/>
</dbReference>
<dbReference type="PANTHER" id="PTHR23339">
    <property type="entry name" value="TYROSINE SPECIFIC PROTEIN PHOSPHATASE AND DUAL SPECIFICITY PROTEIN PHOSPHATASE"/>
    <property type="match status" value="1"/>
</dbReference>
<keyword evidence="3" id="KW-1185">Reference proteome</keyword>
<dbReference type="Pfam" id="PF00102">
    <property type="entry name" value="Y_phosphatase"/>
    <property type="match status" value="1"/>
</dbReference>
<reference evidence="2 3" key="1">
    <citation type="submission" date="2019-05" db="EMBL/GenBank/DDBJ databases">
        <authorList>
            <person name="Lee S.D."/>
        </authorList>
    </citation>
    <scope>NUCLEOTIDE SEQUENCE [LARGE SCALE GENOMIC DNA]</scope>
    <source>
        <strain evidence="2 3">C5-26</strain>
    </source>
</reference>
<evidence type="ECO:0000313" key="3">
    <source>
        <dbReference type="Proteomes" id="UP000320244"/>
    </source>
</evidence>